<comment type="caution">
    <text evidence="9">The sequence shown here is derived from an EMBL/GenBank/DDBJ whole genome shotgun (WGS) entry which is preliminary data.</text>
</comment>
<dbReference type="FunFam" id="3.30.559.10:FF:000007">
    <property type="entry name" value="Dihydrolipoamide acetyltransferase component of pyruvate dehydrogenase complex"/>
    <property type="match status" value="1"/>
</dbReference>
<dbReference type="EMBL" id="JBHTAB010000007">
    <property type="protein sequence ID" value="MFC7130442.1"/>
    <property type="molecule type" value="Genomic_DNA"/>
</dbReference>
<dbReference type="SUPFAM" id="SSF47005">
    <property type="entry name" value="Peripheral subunit-binding domain of 2-oxo acid dehydrogenase complex"/>
    <property type="match status" value="1"/>
</dbReference>
<dbReference type="RefSeq" id="WP_390245681.1">
    <property type="nucleotide sequence ID" value="NZ_JBHTAB010000007.1"/>
</dbReference>
<feature type="domain" description="Peripheral subunit-binding (PSBD)" evidence="8">
    <location>
        <begin position="120"/>
        <end position="157"/>
    </location>
</feature>
<keyword evidence="3 9" id="KW-0808">Transferase</keyword>
<dbReference type="PROSITE" id="PS50968">
    <property type="entry name" value="BIOTINYL_LIPOYL"/>
    <property type="match status" value="1"/>
</dbReference>
<proteinExistence type="inferred from homology"/>
<dbReference type="InterPro" id="IPR023213">
    <property type="entry name" value="CAT-like_dom_sf"/>
</dbReference>
<keyword evidence="4" id="KW-0450">Lipoyl</keyword>
<dbReference type="InterPro" id="IPR011053">
    <property type="entry name" value="Single_hybrid_motif"/>
</dbReference>
<protein>
    <submittedName>
        <fullName evidence="9">Dihydrolipoamide acetyltransferase family protein</fullName>
        <ecNumber evidence="9">2.3.1.-</ecNumber>
    </submittedName>
</protein>
<dbReference type="GO" id="GO:0016746">
    <property type="term" value="F:acyltransferase activity"/>
    <property type="evidence" value="ECO:0007669"/>
    <property type="project" value="UniProtKB-KW"/>
</dbReference>
<evidence type="ECO:0000256" key="1">
    <source>
        <dbReference type="ARBA" id="ARBA00001938"/>
    </source>
</evidence>
<dbReference type="PANTHER" id="PTHR43178">
    <property type="entry name" value="DIHYDROLIPOAMIDE ACETYLTRANSFERASE COMPONENT OF PYRUVATE DEHYDROGENASE COMPLEX"/>
    <property type="match status" value="1"/>
</dbReference>
<evidence type="ECO:0000256" key="4">
    <source>
        <dbReference type="ARBA" id="ARBA00022823"/>
    </source>
</evidence>
<dbReference type="Gene3D" id="4.10.320.10">
    <property type="entry name" value="E3-binding domain"/>
    <property type="match status" value="2"/>
</dbReference>
<evidence type="ECO:0000313" key="10">
    <source>
        <dbReference type="Proteomes" id="UP001596460"/>
    </source>
</evidence>
<organism evidence="9 10">
    <name type="scientific">Haloferax chudinovii</name>
    <dbReference type="NCBI Taxonomy" id="1109010"/>
    <lineage>
        <taxon>Archaea</taxon>
        <taxon>Methanobacteriati</taxon>
        <taxon>Methanobacteriota</taxon>
        <taxon>Stenosarchaea group</taxon>
        <taxon>Halobacteria</taxon>
        <taxon>Halobacteriales</taxon>
        <taxon>Haloferacaceae</taxon>
        <taxon>Haloferax</taxon>
    </lineage>
</organism>
<name>A0ABD5XQ11_9EURY</name>
<dbReference type="AlphaFoldDB" id="A0ABD5XQ11"/>
<evidence type="ECO:0000256" key="5">
    <source>
        <dbReference type="ARBA" id="ARBA00023315"/>
    </source>
</evidence>
<dbReference type="InterPro" id="IPR000089">
    <property type="entry name" value="Biotin_lipoyl"/>
</dbReference>
<comment type="similarity">
    <text evidence="2">Belongs to the 2-oxoacid dehydrogenase family.</text>
</comment>
<evidence type="ECO:0000259" key="8">
    <source>
        <dbReference type="PROSITE" id="PS51826"/>
    </source>
</evidence>
<comment type="cofactor">
    <cofactor evidence="1">
        <name>(R)-lipoate</name>
        <dbReference type="ChEBI" id="CHEBI:83088"/>
    </cofactor>
</comment>
<gene>
    <name evidence="9" type="ORF">ACFQI8_13705</name>
</gene>
<dbReference type="InterPro" id="IPR004167">
    <property type="entry name" value="PSBD"/>
</dbReference>
<feature type="region of interest" description="Disordered" evidence="6">
    <location>
        <begin position="78"/>
        <end position="293"/>
    </location>
</feature>
<dbReference type="Pfam" id="PF00364">
    <property type="entry name" value="Biotin_lipoyl"/>
    <property type="match status" value="1"/>
</dbReference>
<dbReference type="SUPFAM" id="SSF51230">
    <property type="entry name" value="Single hybrid motif"/>
    <property type="match status" value="1"/>
</dbReference>
<dbReference type="Proteomes" id="UP001596460">
    <property type="component" value="Unassembled WGS sequence"/>
</dbReference>
<dbReference type="EC" id="2.3.1.-" evidence="9"/>
<sequence length="518" mass="54673">MALKEFKLPDVGEGVAEGELVTWHVAPGDEVTEDQVLAEVETDKALVDVPSPFNGTVEELLAEEGEVVPVGDVIITIREDGDDEETAKAADADADAETADSETAESDDADDGSSSGGRVFAPPSVRRLARELGVDLDSVDGSGPSGRVTEGDVRAAAEDDGDGDEPNGPRTVQSNGKSATAKRDEGTSASAAASAESADREQTLAAPATRALAKEEGVDIDAVPATEMRDGEAFVSPDAVAEYAQAQREAQAADAEAVAAEPDAGAATAEATGDAASEPAPPETGPGAGERVPYKGVRKAIGDQMQRSKYTAPHVTHHDEVDVTELVELREQLKPVAEDRGSRLTYMPFVMKAVVAALKDFPYLNSQLDEDNEEIVLRDEYNIGVAAATDAGLLVPVVRDADRKGMLELADEMNEKVEKARNRKIAPEEMRGGTFTITNIGGIGGEYATPIVNYPEVAILALGAIKDKPRVVDGEVVPRKVLTLSLSFDHRVVDGAQGARFTNRVKELLEDPKLLVLE</sequence>
<feature type="domain" description="Lipoyl-binding" evidence="7">
    <location>
        <begin position="3"/>
        <end position="78"/>
    </location>
</feature>
<dbReference type="PANTHER" id="PTHR43178:SF5">
    <property type="entry name" value="LIPOAMIDE ACYLTRANSFERASE COMPONENT OF BRANCHED-CHAIN ALPHA-KETO ACID DEHYDROGENASE COMPLEX, MITOCHONDRIAL"/>
    <property type="match status" value="1"/>
</dbReference>
<keyword evidence="5 9" id="KW-0012">Acyltransferase</keyword>
<dbReference type="PROSITE" id="PS51826">
    <property type="entry name" value="PSBD"/>
    <property type="match status" value="1"/>
</dbReference>
<evidence type="ECO:0000259" key="7">
    <source>
        <dbReference type="PROSITE" id="PS50968"/>
    </source>
</evidence>
<dbReference type="Pfam" id="PF02817">
    <property type="entry name" value="E3_binding"/>
    <property type="match status" value="1"/>
</dbReference>
<keyword evidence="10" id="KW-1185">Reference proteome</keyword>
<dbReference type="Gene3D" id="2.40.50.100">
    <property type="match status" value="1"/>
</dbReference>
<evidence type="ECO:0000256" key="3">
    <source>
        <dbReference type="ARBA" id="ARBA00022679"/>
    </source>
</evidence>
<feature type="compositionally biased region" description="Low complexity" evidence="6">
    <location>
        <begin position="239"/>
        <end position="278"/>
    </location>
</feature>
<dbReference type="Pfam" id="PF00198">
    <property type="entry name" value="2-oxoacid_dh"/>
    <property type="match status" value="1"/>
</dbReference>
<dbReference type="SUPFAM" id="SSF52777">
    <property type="entry name" value="CoA-dependent acyltransferases"/>
    <property type="match status" value="1"/>
</dbReference>
<dbReference type="InterPro" id="IPR001078">
    <property type="entry name" value="2-oxoacid_DH_actylTfrase"/>
</dbReference>
<evidence type="ECO:0000256" key="2">
    <source>
        <dbReference type="ARBA" id="ARBA00007317"/>
    </source>
</evidence>
<dbReference type="InterPro" id="IPR050743">
    <property type="entry name" value="2-oxoacid_DH_E2_comp"/>
</dbReference>
<reference evidence="9 10" key="1">
    <citation type="journal article" date="2019" name="Int. J. Syst. Evol. Microbiol.">
        <title>The Global Catalogue of Microorganisms (GCM) 10K type strain sequencing project: providing services to taxonomists for standard genome sequencing and annotation.</title>
        <authorList>
            <consortium name="The Broad Institute Genomics Platform"/>
            <consortium name="The Broad Institute Genome Sequencing Center for Infectious Disease"/>
            <person name="Wu L."/>
            <person name="Ma J."/>
        </authorList>
    </citation>
    <scope>NUCLEOTIDE SEQUENCE [LARGE SCALE GENOMIC DNA]</scope>
    <source>
        <strain evidence="9 10">DSM 26526</strain>
    </source>
</reference>
<evidence type="ECO:0000313" key="9">
    <source>
        <dbReference type="EMBL" id="MFC7130442.1"/>
    </source>
</evidence>
<accession>A0ABD5XQ11</accession>
<evidence type="ECO:0000256" key="6">
    <source>
        <dbReference type="SAM" id="MobiDB-lite"/>
    </source>
</evidence>
<dbReference type="InterPro" id="IPR036625">
    <property type="entry name" value="E3-bd_dom_sf"/>
</dbReference>
<feature type="compositionally biased region" description="Acidic residues" evidence="6">
    <location>
        <begin position="92"/>
        <end position="111"/>
    </location>
</feature>
<dbReference type="Gene3D" id="3.30.559.10">
    <property type="entry name" value="Chloramphenicol acetyltransferase-like domain"/>
    <property type="match status" value="1"/>
</dbReference>
<dbReference type="CDD" id="cd06849">
    <property type="entry name" value="lipoyl_domain"/>
    <property type="match status" value="1"/>
</dbReference>